<evidence type="ECO:0000256" key="10">
    <source>
        <dbReference type="RuleBase" id="RU000594"/>
    </source>
</evidence>
<name>A0A1G5VZA8_9FIRM</name>
<dbReference type="GO" id="GO:0005886">
    <property type="term" value="C:plasma membrane"/>
    <property type="evidence" value="ECO:0007669"/>
    <property type="project" value="UniProtKB-SubCell"/>
</dbReference>
<keyword evidence="6 9" id="KW-0378">Hydrolase</keyword>
<feature type="transmembrane region" description="Helical" evidence="9">
    <location>
        <begin position="82"/>
        <end position="100"/>
    </location>
</feature>
<feature type="transmembrane region" description="Helical" evidence="9">
    <location>
        <begin position="120"/>
        <end position="139"/>
    </location>
</feature>
<evidence type="ECO:0000256" key="8">
    <source>
        <dbReference type="ARBA" id="ARBA00023136"/>
    </source>
</evidence>
<evidence type="ECO:0000256" key="4">
    <source>
        <dbReference type="ARBA" id="ARBA00022692"/>
    </source>
</evidence>
<dbReference type="HAMAP" id="MF_00161">
    <property type="entry name" value="LspA"/>
    <property type="match status" value="1"/>
</dbReference>
<evidence type="ECO:0000256" key="6">
    <source>
        <dbReference type="ARBA" id="ARBA00022801"/>
    </source>
</evidence>
<protein>
    <recommendedName>
        <fullName evidence="9">Lipoprotein signal peptidase</fullName>
        <ecNumber evidence="9">3.4.23.36</ecNumber>
    </recommendedName>
    <alternativeName>
        <fullName evidence="9">Prolipoprotein signal peptidase</fullName>
    </alternativeName>
    <alternativeName>
        <fullName evidence="9">Signal peptidase II</fullName>
        <shortName evidence="9">SPase II</shortName>
    </alternativeName>
</protein>
<dbReference type="PANTHER" id="PTHR33695:SF1">
    <property type="entry name" value="LIPOPROTEIN SIGNAL PEPTIDASE"/>
    <property type="match status" value="1"/>
</dbReference>
<keyword evidence="2 9" id="KW-1003">Cell membrane</keyword>
<comment type="function">
    <text evidence="9 10">This protein specifically catalyzes the removal of signal peptides from prolipoproteins.</text>
</comment>
<dbReference type="GO" id="GO:0006508">
    <property type="term" value="P:proteolysis"/>
    <property type="evidence" value="ECO:0007669"/>
    <property type="project" value="UniProtKB-KW"/>
</dbReference>
<keyword evidence="4 9" id="KW-0812">Transmembrane</keyword>
<dbReference type="STRING" id="209880.SAMN02910343_01026"/>
<dbReference type="UniPathway" id="UPA00665"/>
<keyword evidence="13" id="KW-1185">Reference proteome</keyword>
<evidence type="ECO:0000313" key="13">
    <source>
        <dbReference type="Proteomes" id="UP000199689"/>
    </source>
</evidence>
<dbReference type="PANTHER" id="PTHR33695">
    <property type="entry name" value="LIPOPROTEIN SIGNAL PEPTIDASE"/>
    <property type="match status" value="1"/>
</dbReference>
<keyword evidence="7 9" id="KW-1133">Transmembrane helix</keyword>
<evidence type="ECO:0000256" key="11">
    <source>
        <dbReference type="RuleBase" id="RU004181"/>
    </source>
</evidence>
<dbReference type="PROSITE" id="PS00855">
    <property type="entry name" value="SPASE_II"/>
    <property type="match status" value="1"/>
</dbReference>
<keyword evidence="5 9" id="KW-0064">Aspartyl protease</keyword>
<proteinExistence type="inferred from homology"/>
<keyword evidence="3 9" id="KW-0645">Protease</keyword>
<reference evidence="12 13" key="1">
    <citation type="submission" date="2016-10" db="EMBL/GenBank/DDBJ databases">
        <authorList>
            <person name="de Groot N.N."/>
        </authorList>
    </citation>
    <scope>NUCLEOTIDE SEQUENCE [LARGE SCALE GENOMIC DNA]</scope>
    <source>
        <strain evidence="12 13">DSM 15230</strain>
    </source>
</reference>
<dbReference type="EC" id="3.4.23.36" evidence="9"/>
<comment type="pathway">
    <text evidence="9">Protein modification; lipoprotein biosynthesis (signal peptide cleavage).</text>
</comment>
<dbReference type="Proteomes" id="UP000199689">
    <property type="component" value="Unassembled WGS sequence"/>
</dbReference>
<comment type="catalytic activity">
    <reaction evidence="9 10">
        <text>Release of signal peptides from bacterial membrane prolipoproteins. Hydrolyzes -Xaa-Yaa-Zaa-|-(S,diacylglyceryl)Cys-, in which Xaa is hydrophobic (preferably Leu), and Yaa (Ala or Ser) and Zaa (Gly or Ala) have small, neutral side chains.</text>
        <dbReference type="EC" id="3.4.23.36"/>
    </reaction>
</comment>
<dbReference type="NCBIfam" id="TIGR00077">
    <property type="entry name" value="lspA"/>
    <property type="match status" value="1"/>
</dbReference>
<organism evidence="12 13">
    <name type="scientific">Allisonella histaminiformans</name>
    <dbReference type="NCBI Taxonomy" id="209880"/>
    <lineage>
        <taxon>Bacteria</taxon>
        <taxon>Bacillati</taxon>
        <taxon>Bacillota</taxon>
        <taxon>Negativicutes</taxon>
        <taxon>Veillonellales</taxon>
        <taxon>Veillonellaceae</taxon>
        <taxon>Allisonella</taxon>
    </lineage>
</organism>
<evidence type="ECO:0000256" key="3">
    <source>
        <dbReference type="ARBA" id="ARBA00022670"/>
    </source>
</evidence>
<dbReference type="InterPro" id="IPR001872">
    <property type="entry name" value="Peptidase_A8"/>
</dbReference>
<feature type="active site" evidence="9">
    <location>
        <position position="124"/>
    </location>
</feature>
<evidence type="ECO:0000256" key="9">
    <source>
        <dbReference type="HAMAP-Rule" id="MF_00161"/>
    </source>
</evidence>
<feature type="active site" evidence="9">
    <location>
        <position position="110"/>
    </location>
</feature>
<sequence>MIIGIAFLVVILDQVVKYIVQHSMELGQTIPLIPHVFHLTYILNPGAAFGILANQSWIFLLVALALFVAFFVYRKRMEMTPLYFQAAVGMLLGGTLGNAIDRLRLHAVVDFFDFRIWPIFNVADIAICCGIALILLFYWRRAE</sequence>
<dbReference type="Pfam" id="PF01252">
    <property type="entry name" value="Peptidase_A8"/>
    <property type="match status" value="1"/>
</dbReference>
<comment type="subcellular location">
    <subcellularLocation>
        <location evidence="9">Cell membrane</location>
        <topology evidence="9">Multi-pass membrane protein</topology>
    </subcellularLocation>
</comment>
<evidence type="ECO:0000313" key="12">
    <source>
        <dbReference type="EMBL" id="SDA51220.1"/>
    </source>
</evidence>
<accession>A0A1G5VZA8</accession>
<dbReference type="AlphaFoldDB" id="A0A1G5VZA8"/>
<comment type="caution">
    <text evidence="9">Lacks conserved residue(s) required for the propagation of feature annotation.</text>
</comment>
<dbReference type="GO" id="GO:0004190">
    <property type="term" value="F:aspartic-type endopeptidase activity"/>
    <property type="evidence" value="ECO:0007669"/>
    <property type="project" value="UniProtKB-UniRule"/>
</dbReference>
<gene>
    <name evidence="9" type="primary">lspA</name>
    <name evidence="12" type="ORF">SAMN02910343_01026</name>
</gene>
<comment type="similarity">
    <text evidence="1 9 11">Belongs to the peptidase A8 family.</text>
</comment>
<dbReference type="EMBL" id="FMXA01000011">
    <property type="protein sequence ID" value="SDA51220.1"/>
    <property type="molecule type" value="Genomic_DNA"/>
</dbReference>
<feature type="transmembrane region" description="Helical" evidence="9">
    <location>
        <begin position="41"/>
        <end position="70"/>
    </location>
</feature>
<evidence type="ECO:0000256" key="5">
    <source>
        <dbReference type="ARBA" id="ARBA00022750"/>
    </source>
</evidence>
<evidence type="ECO:0000256" key="7">
    <source>
        <dbReference type="ARBA" id="ARBA00022989"/>
    </source>
</evidence>
<evidence type="ECO:0000256" key="2">
    <source>
        <dbReference type="ARBA" id="ARBA00022475"/>
    </source>
</evidence>
<evidence type="ECO:0000256" key="1">
    <source>
        <dbReference type="ARBA" id="ARBA00006139"/>
    </source>
</evidence>
<keyword evidence="8 9" id="KW-0472">Membrane</keyword>
<dbReference type="PRINTS" id="PR00781">
    <property type="entry name" value="LIPOSIGPTASE"/>
</dbReference>